<gene>
    <name evidence="1" type="ORF">V8G54_023669</name>
</gene>
<protein>
    <submittedName>
        <fullName evidence="1">Uncharacterized protein</fullName>
    </submittedName>
</protein>
<reference evidence="1 2" key="1">
    <citation type="journal article" date="2023" name="Life. Sci Alliance">
        <title>Evolutionary insights into 3D genome organization and epigenetic landscape of Vigna mungo.</title>
        <authorList>
            <person name="Junaid A."/>
            <person name="Singh B."/>
            <person name="Bhatia S."/>
        </authorList>
    </citation>
    <scope>NUCLEOTIDE SEQUENCE [LARGE SCALE GENOMIC DNA]</scope>
    <source>
        <strain evidence="1">Urdbean</strain>
    </source>
</reference>
<organism evidence="1 2">
    <name type="scientific">Vigna mungo</name>
    <name type="common">Black gram</name>
    <name type="synonym">Phaseolus mungo</name>
    <dbReference type="NCBI Taxonomy" id="3915"/>
    <lineage>
        <taxon>Eukaryota</taxon>
        <taxon>Viridiplantae</taxon>
        <taxon>Streptophyta</taxon>
        <taxon>Embryophyta</taxon>
        <taxon>Tracheophyta</taxon>
        <taxon>Spermatophyta</taxon>
        <taxon>Magnoliopsida</taxon>
        <taxon>eudicotyledons</taxon>
        <taxon>Gunneridae</taxon>
        <taxon>Pentapetalae</taxon>
        <taxon>rosids</taxon>
        <taxon>fabids</taxon>
        <taxon>Fabales</taxon>
        <taxon>Fabaceae</taxon>
        <taxon>Papilionoideae</taxon>
        <taxon>50 kb inversion clade</taxon>
        <taxon>NPAAA clade</taxon>
        <taxon>indigoferoid/millettioid clade</taxon>
        <taxon>Phaseoleae</taxon>
        <taxon>Vigna</taxon>
    </lineage>
</organism>
<sequence length="404" mass="45616">MANHWILGFTACPFPAGLKSLKRLSLAFTRITDASLVHLKGDIEYFVESGLLPVERLCSQGRLCSQTHTVYMGVKDQEVVGSSREDCRISLGEGCQILLPDHQGRTADFTAADKVEKAVVFTAAEKVATAEKVAVFSGDGVRKCKQLGAKGEDATDNNGARKGEETPIFSWVKREELITYKEIDKQDQGQQMLLKFKTPKDQQKHIQATKKILCENWATVTQRGSVEILYESLQVDGVAAKSVVATRADEVRIEILRTSQNWAKRIQEEWKSLEEDLPPPKPPDLNWRAASSGSSLPFPTLRTRLFGRGCNVRIYVRIYDDRIEGLRRDIEYFVKSGLLPVKRLCSQGRLCSQTHAVYSDYPFFSNNTEPNIIATRMLNIINHRYLYRVNKFGVLESGILQDRR</sequence>
<name>A0AAQ3N5V0_VIGMU</name>
<dbReference type="EMBL" id="CP144694">
    <property type="protein sequence ID" value="WVZ02863.1"/>
    <property type="molecule type" value="Genomic_DNA"/>
</dbReference>
<dbReference type="Proteomes" id="UP001374535">
    <property type="component" value="Chromosome 7"/>
</dbReference>
<accession>A0AAQ3N5V0</accession>
<proteinExistence type="predicted"/>
<evidence type="ECO:0000313" key="2">
    <source>
        <dbReference type="Proteomes" id="UP001374535"/>
    </source>
</evidence>
<keyword evidence="2" id="KW-1185">Reference proteome</keyword>
<dbReference type="AlphaFoldDB" id="A0AAQ3N5V0"/>
<evidence type="ECO:0000313" key="1">
    <source>
        <dbReference type="EMBL" id="WVZ02863.1"/>
    </source>
</evidence>